<protein>
    <submittedName>
        <fullName evidence="1">Uncharacterized protein</fullName>
    </submittedName>
</protein>
<proteinExistence type="predicted"/>
<dbReference type="Proteomes" id="UP001165341">
    <property type="component" value="Unassembled WGS sequence"/>
</dbReference>
<accession>A0AA41UGH5</accession>
<comment type="caution">
    <text evidence="1">The sequence shown here is derived from an EMBL/GenBank/DDBJ whole genome shotgun (WGS) entry which is preliminary data.</text>
</comment>
<dbReference type="EMBL" id="JALGAR010000006">
    <property type="protein sequence ID" value="MCI4659753.1"/>
    <property type="molecule type" value="Genomic_DNA"/>
</dbReference>
<dbReference type="RefSeq" id="WP_243013244.1">
    <property type="nucleotide sequence ID" value="NZ_JALGAR010000006.1"/>
</dbReference>
<evidence type="ECO:0000313" key="1">
    <source>
        <dbReference type="EMBL" id="MCI4659753.1"/>
    </source>
</evidence>
<reference evidence="1" key="1">
    <citation type="submission" date="2022-03" db="EMBL/GenBank/DDBJ databases">
        <title>Cryobacterium sp. nov. strain ZS14-85, isolated from Antarctic soil.</title>
        <authorList>
            <person name="Li J."/>
            <person name="Niu G."/>
        </authorList>
    </citation>
    <scope>NUCLEOTIDE SEQUENCE</scope>
    <source>
        <strain evidence="1">ZS14-85</strain>
    </source>
</reference>
<dbReference type="AlphaFoldDB" id="A0AA41UGH5"/>
<name>A0AA41UGH5_9MICO</name>
<keyword evidence="2" id="KW-1185">Reference proteome</keyword>
<organism evidence="1 2">
    <name type="scientific">Cryobacterium zhongshanensis</name>
    <dbReference type="NCBI Taxonomy" id="2928153"/>
    <lineage>
        <taxon>Bacteria</taxon>
        <taxon>Bacillati</taxon>
        <taxon>Actinomycetota</taxon>
        <taxon>Actinomycetes</taxon>
        <taxon>Micrococcales</taxon>
        <taxon>Microbacteriaceae</taxon>
        <taxon>Cryobacterium</taxon>
    </lineage>
</organism>
<gene>
    <name evidence="1" type="ORF">MQH31_18255</name>
</gene>
<evidence type="ECO:0000313" key="2">
    <source>
        <dbReference type="Proteomes" id="UP001165341"/>
    </source>
</evidence>
<sequence>MTEHITCHNTGCKRSAATDQLYCSIDCASVDAWRVRRSPVTAANTPTAATRPLEPGDRVMIRRDLDHPAWKTQVESDPRDGGYAWVANPEIEEEIGVGTIVRSHLRPKSGEVLVDNGFWYDIATGVQSNSGATRVTRLTK</sequence>